<accession>A0A8J2SLS9</accession>
<dbReference type="Proteomes" id="UP000789595">
    <property type="component" value="Unassembled WGS sequence"/>
</dbReference>
<organism evidence="2 3">
    <name type="scientific">Pelagomonas calceolata</name>
    <dbReference type="NCBI Taxonomy" id="35677"/>
    <lineage>
        <taxon>Eukaryota</taxon>
        <taxon>Sar</taxon>
        <taxon>Stramenopiles</taxon>
        <taxon>Ochrophyta</taxon>
        <taxon>Pelagophyceae</taxon>
        <taxon>Pelagomonadales</taxon>
        <taxon>Pelagomonadaceae</taxon>
        <taxon>Pelagomonas</taxon>
    </lineage>
</organism>
<evidence type="ECO:0000313" key="2">
    <source>
        <dbReference type="EMBL" id="CAH0375433.1"/>
    </source>
</evidence>
<sequence length="131" mass="15209">MCRYRPRLEPGARKQRLHTLRRPDDVRRRRELRDGPLVASAGLHTGQPRHLDHGSDLLGSAPLLRLHRGRRARDRNRVGSHARARQGAQSFATLRRRGRRRRRARLSRGRVRSLRAPRVGPRGLRPRRPAS</sequence>
<feature type="compositionally biased region" description="Basic residues" evidence="1">
    <location>
        <begin position="94"/>
        <end position="115"/>
    </location>
</feature>
<name>A0A8J2SLS9_9STRA</name>
<proteinExistence type="predicted"/>
<feature type="region of interest" description="Disordered" evidence="1">
    <location>
        <begin position="21"/>
        <end position="131"/>
    </location>
</feature>
<keyword evidence="3" id="KW-1185">Reference proteome</keyword>
<evidence type="ECO:0000313" key="3">
    <source>
        <dbReference type="Proteomes" id="UP000789595"/>
    </source>
</evidence>
<feature type="compositionally biased region" description="Basic and acidic residues" evidence="1">
    <location>
        <begin position="21"/>
        <end position="34"/>
    </location>
</feature>
<protein>
    <submittedName>
        <fullName evidence="2">Uncharacterized protein</fullName>
    </submittedName>
</protein>
<feature type="compositionally biased region" description="Basic residues" evidence="1">
    <location>
        <begin position="65"/>
        <end position="84"/>
    </location>
</feature>
<evidence type="ECO:0000256" key="1">
    <source>
        <dbReference type="SAM" id="MobiDB-lite"/>
    </source>
</evidence>
<dbReference type="EMBL" id="CAKKNE010000004">
    <property type="protein sequence ID" value="CAH0375433.1"/>
    <property type="molecule type" value="Genomic_DNA"/>
</dbReference>
<dbReference type="AlphaFoldDB" id="A0A8J2SLS9"/>
<comment type="caution">
    <text evidence="2">The sequence shown here is derived from an EMBL/GenBank/DDBJ whole genome shotgun (WGS) entry which is preliminary data.</text>
</comment>
<gene>
    <name evidence="2" type="ORF">PECAL_4P27670</name>
</gene>
<reference evidence="2" key="1">
    <citation type="submission" date="2021-11" db="EMBL/GenBank/DDBJ databases">
        <authorList>
            <consortium name="Genoscope - CEA"/>
            <person name="William W."/>
        </authorList>
    </citation>
    <scope>NUCLEOTIDE SEQUENCE</scope>
</reference>